<keyword evidence="3" id="KW-1185">Reference proteome</keyword>
<evidence type="ECO:0000256" key="1">
    <source>
        <dbReference type="SAM" id="MobiDB-lite"/>
    </source>
</evidence>
<dbReference type="Proteomes" id="UP000828390">
    <property type="component" value="Unassembled WGS sequence"/>
</dbReference>
<comment type="caution">
    <text evidence="2">The sequence shown here is derived from an EMBL/GenBank/DDBJ whole genome shotgun (WGS) entry which is preliminary data.</text>
</comment>
<feature type="compositionally biased region" description="Gly residues" evidence="1">
    <location>
        <begin position="1"/>
        <end position="13"/>
    </location>
</feature>
<organism evidence="2 3">
    <name type="scientific">Dreissena polymorpha</name>
    <name type="common">Zebra mussel</name>
    <name type="synonym">Mytilus polymorpha</name>
    <dbReference type="NCBI Taxonomy" id="45954"/>
    <lineage>
        <taxon>Eukaryota</taxon>
        <taxon>Metazoa</taxon>
        <taxon>Spiralia</taxon>
        <taxon>Lophotrochozoa</taxon>
        <taxon>Mollusca</taxon>
        <taxon>Bivalvia</taxon>
        <taxon>Autobranchia</taxon>
        <taxon>Heteroconchia</taxon>
        <taxon>Euheterodonta</taxon>
        <taxon>Imparidentia</taxon>
        <taxon>Neoheterodontei</taxon>
        <taxon>Myida</taxon>
        <taxon>Dreissenoidea</taxon>
        <taxon>Dreissenidae</taxon>
        <taxon>Dreissena</taxon>
    </lineage>
</organism>
<reference evidence="2" key="1">
    <citation type="journal article" date="2019" name="bioRxiv">
        <title>The Genome of the Zebra Mussel, Dreissena polymorpha: A Resource for Invasive Species Research.</title>
        <authorList>
            <person name="McCartney M.A."/>
            <person name="Auch B."/>
            <person name="Kono T."/>
            <person name="Mallez S."/>
            <person name="Zhang Y."/>
            <person name="Obille A."/>
            <person name="Becker A."/>
            <person name="Abrahante J.E."/>
            <person name="Garbe J."/>
            <person name="Badalamenti J.P."/>
            <person name="Herman A."/>
            <person name="Mangelson H."/>
            <person name="Liachko I."/>
            <person name="Sullivan S."/>
            <person name="Sone E.D."/>
            <person name="Koren S."/>
            <person name="Silverstein K.A.T."/>
            <person name="Beckman K.B."/>
            <person name="Gohl D.M."/>
        </authorList>
    </citation>
    <scope>NUCLEOTIDE SEQUENCE</scope>
    <source>
        <strain evidence="2">Duluth1</strain>
        <tissue evidence="2">Whole animal</tissue>
    </source>
</reference>
<protein>
    <submittedName>
        <fullName evidence="2">Uncharacterized protein</fullName>
    </submittedName>
</protein>
<dbReference type="EMBL" id="JAIWYP010000005">
    <property type="protein sequence ID" value="KAH3827572.1"/>
    <property type="molecule type" value="Genomic_DNA"/>
</dbReference>
<gene>
    <name evidence="2" type="ORF">DPMN_129509</name>
</gene>
<feature type="region of interest" description="Disordered" evidence="1">
    <location>
        <begin position="1"/>
        <end position="20"/>
    </location>
</feature>
<evidence type="ECO:0000313" key="3">
    <source>
        <dbReference type="Proteomes" id="UP000828390"/>
    </source>
</evidence>
<sequence length="56" mass="5906">MGGGVGMGQGPLVGAGQSPTRGFLGGEVPWTLHDFSDFECFDNHFSSMSRDVLTSK</sequence>
<proteinExistence type="predicted"/>
<evidence type="ECO:0000313" key="2">
    <source>
        <dbReference type="EMBL" id="KAH3827572.1"/>
    </source>
</evidence>
<accession>A0A9D4K0L5</accession>
<name>A0A9D4K0L5_DREPO</name>
<reference evidence="2" key="2">
    <citation type="submission" date="2020-11" db="EMBL/GenBank/DDBJ databases">
        <authorList>
            <person name="McCartney M.A."/>
            <person name="Auch B."/>
            <person name="Kono T."/>
            <person name="Mallez S."/>
            <person name="Becker A."/>
            <person name="Gohl D.M."/>
            <person name="Silverstein K.A.T."/>
            <person name="Koren S."/>
            <person name="Bechman K.B."/>
            <person name="Herman A."/>
            <person name="Abrahante J.E."/>
            <person name="Garbe J."/>
        </authorList>
    </citation>
    <scope>NUCLEOTIDE SEQUENCE</scope>
    <source>
        <strain evidence="2">Duluth1</strain>
        <tissue evidence="2">Whole animal</tissue>
    </source>
</reference>
<dbReference type="AlphaFoldDB" id="A0A9D4K0L5"/>